<dbReference type="InParanoid" id="A9V1W6"/>
<evidence type="ECO:0000256" key="1">
    <source>
        <dbReference type="ARBA" id="ARBA00022468"/>
    </source>
</evidence>
<evidence type="ECO:0000256" key="2">
    <source>
        <dbReference type="SAM" id="Coils"/>
    </source>
</evidence>
<organism evidence="5 6">
    <name type="scientific">Monosiga brevicollis</name>
    <name type="common">Choanoflagellate</name>
    <dbReference type="NCBI Taxonomy" id="81824"/>
    <lineage>
        <taxon>Eukaryota</taxon>
        <taxon>Choanoflagellata</taxon>
        <taxon>Craspedida</taxon>
        <taxon>Salpingoecidae</taxon>
        <taxon>Monosiga</taxon>
    </lineage>
</organism>
<dbReference type="PROSITE" id="PS50238">
    <property type="entry name" value="RHOGAP"/>
    <property type="match status" value="1"/>
</dbReference>
<dbReference type="SUPFAM" id="SSF48350">
    <property type="entry name" value="GTPase activation domain, GAP"/>
    <property type="match status" value="1"/>
</dbReference>
<feature type="region of interest" description="Disordered" evidence="3">
    <location>
        <begin position="291"/>
        <end position="316"/>
    </location>
</feature>
<dbReference type="InterPro" id="IPR008936">
    <property type="entry name" value="Rho_GTPase_activation_prot"/>
</dbReference>
<proteinExistence type="predicted"/>
<dbReference type="GO" id="GO:0005096">
    <property type="term" value="F:GTPase activator activity"/>
    <property type="evidence" value="ECO:0000318"/>
    <property type="project" value="GO_Central"/>
</dbReference>
<accession>A9V1W6</accession>
<keyword evidence="2" id="KW-0175">Coiled coil</keyword>
<evidence type="ECO:0000313" key="5">
    <source>
        <dbReference type="EMBL" id="EDQ88515.1"/>
    </source>
</evidence>
<sequence>MAVKGIQLLQRFEHVTGARQRYLSEVQRREEVLGDILNRLGVDEEETSEQFLAQFQKLQDDVAAESARCTRATQRIAALQDENEDMKHEVRMLVDRRLLAEQQHQELLAILQDVYQTIKMDEGADAHLTENITTSFVQLERSSRNFQERRNSHLHTQRLSQLVEIDTDDDYTRPGTPESSAATPTGGTRCPHSPQPAQRYNLITSSVVPRDLSEPPSDEEPEIEDDRADNALSHAPLQVRSLDFSEPDHVDAPHARRRPPQRRPSTISTRTLTAASSSASLCSVQTLCAAPSAPLSPEKPVSSSRTKHSGEHREEPDINATVDETIEASTLEDGPQARPIQLKNLAPEHVEEHYRARQRRRTRLHDVVKHKCPGRKRTCDQCHTKMSRGGEHFRCQQCASHFCGACQRIGIAATCVPPPYWDTKAAKKRAPVPFGRNLENDIFEGLQYGRNRLLMPNLIFQCIKELDIRVPRLKDTAEGIFRKPGSESSVQRLFAAYADGGNPWLRDEDVDDVASTLKAYLKGLDEPLLTFQYYEQFIALGRQYQNEGFEAVQGPLETLVGQLPALHFFSLWYLMRLLHRFCKHAHNTKMGPSQYGVCFGPTLLRAQRPEQEALDIASGATAKVIEALILLPKRAWQRLHEEFLNRSQLALDISPVPTKKQNISLLLTLTTPSSLLVLNTDGSIADLRARTANPGNWSFVLDAHRPIFTFLASGVEPTGPTSNISARDCKAWPPELVNATQARVRFLCPSTLVPAAAFDITVSVQADQERDQFLFGLELNINATNASVVLSALEFPLLTMAAIRDEMLLSEDNIVMPYAGGTRNNMPGIASEAQSQMYPGYASFQFWARSGFKALKPHRFVILHVKEFVYTSAAHDSINITVRHHRPWIPFDAATPFLPYQTALRTFSGDWMTAATLYKAWAGQQWWTRTPLTRRTDIPSFLLNGTGVWISGINSQSGFNPNRWEHDGTWAGIDYLPPQPSADAWQNATQQLLAQSSNGPAFNHTTQMLAHQSMLVRNNDQTLAAVDAYNEPEGPQGWRGYSTRLCHGSREAQTVLGAIFHQVSALNVSLISFDQEIGGGARYPCYANNHGHALGWGPWMYHEFAQLVQEIKANATHQGIMTEQVSELTIPLMATYWSRQFAQQHYFFFRGYGEPIFNFLYHEFVTTIGAAEVQGQGEVAQYRSVVLRRAVIGDCVARGMLQGPFDSDVSLAPVPGSFSQNISMLFFNISATYSHYAEYVTLGQMVRPPISRNPVDLTTTLVWKRGNGSFVREAVNTSALRLGAFMAPEGTVGILIVNIDDVTHSVTLDITQTWKPPPNATVMIYDEQCRPMGTAKVEQSGSTVQLVVPGLRLRFLALSPPSCAQ</sequence>
<dbReference type="Proteomes" id="UP000001357">
    <property type="component" value="Unassembled WGS sequence"/>
</dbReference>
<dbReference type="PANTHER" id="PTHR23176:SF129">
    <property type="entry name" value="RHO GTPASE ACTIVATING PROTEIN AT 16F, ISOFORM E-RELATED"/>
    <property type="match status" value="1"/>
</dbReference>
<dbReference type="InterPro" id="IPR050729">
    <property type="entry name" value="Rho-GAP"/>
</dbReference>
<dbReference type="InterPro" id="IPR000198">
    <property type="entry name" value="RhoGAP_dom"/>
</dbReference>
<dbReference type="RefSeq" id="XP_001746619.1">
    <property type="nucleotide sequence ID" value="XM_001746567.1"/>
</dbReference>
<evidence type="ECO:0000256" key="3">
    <source>
        <dbReference type="SAM" id="MobiDB-lite"/>
    </source>
</evidence>
<keyword evidence="6" id="KW-1185">Reference proteome</keyword>
<evidence type="ECO:0000259" key="4">
    <source>
        <dbReference type="PROSITE" id="PS50238"/>
    </source>
</evidence>
<keyword evidence="1" id="KW-0343">GTPase activation</keyword>
<dbReference type="Gene3D" id="1.10.555.10">
    <property type="entry name" value="Rho GTPase activation protein"/>
    <property type="match status" value="1"/>
</dbReference>
<dbReference type="GeneID" id="5891814"/>
<feature type="compositionally biased region" description="Polar residues" evidence="3">
    <location>
        <begin position="195"/>
        <end position="207"/>
    </location>
</feature>
<dbReference type="GO" id="GO:0007264">
    <property type="term" value="P:small GTPase-mediated signal transduction"/>
    <property type="evidence" value="ECO:0000318"/>
    <property type="project" value="GO_Central"/>
</dbReference>
<dbReference type="InterPro" id="IPR046226">
    <property type="entry name" value="DUF6259"/>
</dbReference>
<evidence type="ECO:0000313" key="6">
    <source>
        <dbReference type="Proteomes" id="UP000001357"/>
    </source>
</evidence>
<dbReference type="Pfam" id="PF19773">
    <property type="entry name" value="DUF6259"/>
    <property type="match status" value="2"/>
</dbReference>
<reference evidence="5 6" key="1">
    <citation type="journal article" date="2008" name="Nature">
        <title>The genome of the choanoflagellate Monosiga brevicollis and the origin of metazoans.</title>
        <authorList>
            <consortium name="JGI Sequencing"/>
            <person name="King N."/>
            <person name="Westbrook M.J."/>
            <person name="Young S.L."/>
            <person name="Kuo A."/>
            <person name="Abedin M."/>
            <person name="Chapman J."/>
            <person name="Fairclough S."/>
            <person name="Hellsten U."/>
            <person name="Isogai Y."/>
            <person name="Letunic I."/>
            <person name="Marr M."/>
            <person name="Pincus D."/>
            <person name="Putnam N."/>
            <person name="Rokas A."/>
            <person name="Wright K.J."/>
            <person name="Zuzow R."/>
            <person name="Dirks W."/>
            <person name="Good M."/>
            <person name="Goodstein D."/>
            <person name="Lemons D."/>
            <person name="Li W."/>
            <person name="Lyons J.B."/>
            <person name="Morris A."/>
            <person name="Nichols S."/>
            <person name="Richter D.J."/>
            <person name="Salamov A."/>
            <person name="Bork P."/>
            <person name="Lim W.A."/>
            <person name="Manning G."/>
            <person name="Miller W.T."/>
            <person name="McGinnis W."/>
            <person name="Shapiro H."/>
            <person name="Tjian R."/>
            <person name="Grigoriev I.V."/>
            <person name="Rokhsar D."/>
        </authorList>
    </citation>
    <scope>NUCLEOTIDE SEQUENCE [LARGE SCALE GENOMIC DNA]</scope>
    <source>
        <strain evidence="6">MX1 / ATCC 50154</strain>
    </source>
</reference>
<dbReference type="SMART" id="SM00324">
    <property type="entry name" value="RhoGAP"/>
    <property type="match status" value="1"/>
</dbReference>
<dbReference type="GO" id="GO:0005886">
    <property type="term" value="C:plasma membrane"/>
    <property type="evidence" value="ECO:0000318"/>
    <property type="project" value="GO_Central"/>
</dbReference>
<gene>
    <name evidence="5" type="ORF">MONBRDRAFT_26277</name>
</gene>
<dbReference type="PANTHER" id="PTHR23176">
    <property type="entry name" value="RHO/RAC/CDC GTPASE-ACTIVATING PROTEIN"/>
    <property type="match status" value="1"/>
</dbReference>
<dbReference type="CDD" id="cd00159">
    <property type="entry name" value="RhoGAP"/>
    <property type="match status" value="1"/>
</dbReference>
<dbReference type="Pfam" id="PF00620">
    <property type="entry name" value="RhoGAP"/>
    <property type="match status" value="1"/>
</dbReference>
<feature type="domain" description="Rho-GAP" evidence="4">
    <location>
        <begin position="436"/>
        <end position="636"/>
    </location>
</feature>
<feature type="compositionally biased region" description="Acidic residues" evidence="3">
    <location>
        <begin position="216"/>
        <end position="227"/>
    </location>
</feature>
<dbReference type="EMBL" id="CH991554">
    <property type="protein sequence ID" value="EDQ88515.1"/>
    <property type="molecule type" value="Genomic_DNA"/>
</dbReference>
<dbReference type="eggNOG" id="KOG1453">
    <property type="taxonomic scope" value="Eukaryota"/>
</dbReference>
<dbReference type="GO" id="GO:0005737">
    <property type="term" value="C:cytoplasm"/>
    <property type="evidence" value="ECO:0000318"/>
    <property type="project" value="GO_Central"/>
</dbReference>
<protein>
    <recommendedName>
        <fullName evidence="4">Rho-GAP domain-containing protein</fullName>
    </recommendedName>
</protein>
<name>A9V1W6_MONBE</name>
<dbReference type="STRING" id="81824.A9V1W6"/>
<feature type="compositionally biased region" description="Low complexity" evidence="3">
    <location>
        <begin position="263"/>
        <end position="272"/>
    </location>
</feature>
<dbReference type="KEGG" id="mbr:MONBRDRAFT_26277"/>
<feature type="compositionally biased region" description="Polar residues" evidence="3">
    <location>
        <begin position="177"/>
        <end position="186"/>
    </location>
</feature>
<feature type="coiled-coil region" evidence="2">
    <location>
        <begin position="62"/>
        <end position="96"/>
    </location>
</feature>
<feature type="region of interest" description="Disordered" evidence="3">
    <location>
        <begin position="143"/>
        <end position="272"/>
    </location>
</feature>